<dbReference type="RefSeq" id="XP_034057151.1">
    <property type="nucleotide sequence ID" value="XM_034201260.1"/>
</dbReference>
<sequence>MNKESFVNSHVISGLEVAALNGNIYIELPDVYTQRKMPVTRNNIPQQEDLYAWPYLDSVEIPAIDADVELLIGTNSPEVMEPWEVINSRGKGPYAVRTLLGWVVNGPLRGGNESGSSCPTVTANRISIAHIEELLVKQYNHDFNEKSAEDKPEMSIEDLKFMQIANTSAELNNGHYCLKLPFREEDNVVMPNNRHLAEQRVLCLKRKLERNPTFKEEYTNFLDDVINNGYAESVPEHQVKGKEGKVWYIPHHGVYHPKKKTLRVVFDCAASYKGVSLNTKLLQGPDLTNSLLGVLTRFRLNSIAVMADIKAMYHQVQVAKQDVDFLRFLWWPRGDLTQPLTEYRMTVHLFGAISSPSCASFALRKTAEDHKADFPVHVTDTIKQNFYVDDCLKSLSSEAEAMSLVTDLTALC</sequence>
<protein>
    <submittedName>
        <fullName evidence="2">Uncharacterized protein LOC117536415</fullName>
    </submittedName>
</protein>
<organism evidence="1 2">
    <name type="scientific">Gymnodraco acuticeps</name>
    <name type="common">Antarctic dragonfish</name>
    <dbReference type="NCBI Taxonomy" id="8218"/>
    <lineage>
        <taxon>Eukaryota</taxon>
        <taxon>Metazoa</taxon>
        <taxon>Chordata</taxon>
        <taxon>Craniata</taxon>
        <taxon>Vertebrata</taxon>
        <taxon>Euteleostomi</taxon>
        <taxon>Actinopterygii</taxon>
        <taxon>Neopterygii</taxon>
        <taxon>Teleostei</taxon>
        <taxon>Neoteleostei</taxon>
        <taxon>Acanthomorphata</taxon>
        <taxon>Eupercaria</taxon>
        <taxon>Perciformes</taxon>
        <taxon>Notothenioidei</taxon>
        <taxon>Bathydraconidae</taxon>
        <taxon>Gymnodraco</taxon>
    </lineage>
</organism>
<dbReference type="InterPro" id="IPR043502">
    <property type="entry name" value="DNA/RNA_pol_sf"/>
</dbReference>
<dbReference type="KEGG" id="gacu:117536415"/>
<evidence type="ECO:0000313" key="1">
    <source>
        <dbReference type="Proteomes" id="UP000515161"/>
    </source>
</evidence>
<dbReference type="PANTHER" id="PTHR47331">
    <property type="entry name" value="PHD-TYPE DOMAIN-CONTAINING PROTEIN"/>
    <property type="match status" value="1"/>
</dbReference>
<evidence type="ECO:0000313" key="2">
    <source>
        <dbReference type="RefSeq" id="XP_034057151.1"/>
    </source>
</evidence>
<keyword evidence="1" id="KW-1185">Reference proteome</keyword>
<proteinExistence type="predicted"/>
<dbReference type="OrthoDB" id="8938299at2759"/>
<gene>
    <name evidence="2" type="primary">LOC117536415</name>
</gene>
<accession>A0A6P8T1H1</accession>
<dbReference type="GeneID" id="117536415"/>
<name>A0A6P8T1H1_GYMAC</name>
<dbReference type="SUPFAM" id="SSF56672">
    <property type="entry name" value="DNA/RNA polymerases"/>
    <property type="match status" value="1"/>
</dbReference>
<dbReference type="CDD" id="cd01644">
    <property type="entry name" value="RT_pepA17"/>
    <property type="match status" value="1"/>
</dbReference>
<dbReference type="Proteomes" id="UP000515161">
    <property type="component" value="Unplaced"/>
</dbReference>
<dbReference type="InParanoid" id="A0A6P8T1H1"/>
<dbReference type="PANTHER" id="PTHR47331:SF3">
    <property type="match status" value="1"/>
</dbReference>
<dbReference type="AlphaFoldDB" id="A0A6P8T1H1"/>
<reference evidence="2" key="1">
    <citation type="submission" date="2025-08" db="UniProtKB">
        <authorList>
            <consortium name="RefSeq"/>
        </authorList>
    </citation>
    <scope>IDENTIFICATION</scope>
</reference>